<name>A0A6G8AQ16_9ENTE</name>
<protein>
    <recommendedName>
        <fullName evidence="3">IrrE N-terminal-like domain-containing protein</fullName>
    </recommendedName>
</protein>
<evidence type="ECO:0000313" key="2">
    <source>
        <dbReference type="Proteomes" id="UP000501747"/>
    </source>
</evidence>
<organism evidence="1 2">
    <name type="scientific">Vagococcus hydrophili</name>
    <dbReference type="NCBI Taxonomy" id="2714947"/>
    <lineage>
        <taxon>Bacteria</taxon>
        <taxon>Bacillati</taxon>
        <taxon>Bacillota</taxon>
        <taxon>Bacilli</taxon>
        <taxon>Lactobacillales</taxon>
        <taxon>Enterococcaceae</taxon>
        <taxon>Vagococcus</taxon>
    </lineage>
</organism>
<evidence type="ECO:0008006" key="3">
    <source>
        <dbReference type="Google" id="ProtNLM"/>
    </source>
</evidence>
<gene>
    <name evidence="1" type="ORF">G7082_00270</name>
</gene>
<dbReference type="AlphaFoldDB" id="A0A6G8AQ16"/>
<proteinExistence type="predicted"/>
<sequence length="149" mass="17792">MDKLIKWLKHEGIEVYFVDMEEVGLCLVNSNTILISNLYNELTQLKAIRHELKHFDHKDYIYLYDQFVYHSKMEYEAEQNVVKESLNEYIAFLDGDIEKVNYLKFLEDYELDSNYAPYVIQLLTKMKLRIPKNNLENSENCIAIHGFVK</sequence>
<reference evidence="1 2" key="1">
    <citation type="submission" date="2020-03" db="EMBL/GenBank/DDBJ databases">
        <title>Vagococcus sp. nov., isolated from beetles.</title>
        <authorList>
            <person name="Hyun D.-W."/>
            <person name="Bae J.-W."/>
        </authorList>
    </citation>
    <scope>NUCLEOTIDE SEQUENCE [LARGE SCALE GENOMIC DNA]</scope>
    <source>
        <strain evidence="1 2">HDW17B</strain>
    </source>
</reference>
<accession>A0A6G8AQ16</accession>
<keyword evidence="2" id="KW-1185">Reference proteome</keyword>
<dbReference type="Proteomes" id="UP000501747">
    <property type="component" value="Chromosome"/>
</dbReference>
<dbReference type="RefSeq" id="WP_166033182.1">
    <property type="nucleotide sequence ID" value="NZ_CP049887.1"/>
</dbReference>
<evidence type="ECO:0000313" key="1">
    <source>
        <dbReference type="EMBL" id="QIL47070.1"/>
    </source>
</evidence>
<dbReference type="KEGG" id="vhy:G7082_00270"/>
<dbReference type="EMBL" id="CP049887">
    <property type="protein sequence ID" value="QIL47070.1"/>
    <property type="molecule type" value="Genomic_DNA"/>
</dbReference>